<keyword evidence="5 7" id="KW-0472">Membrane</keyword>
<dbReference type="InterPro" id="IPR036942">
    <property type="entry name" value="Beta-barrel_TonB_sf"/>
</dbReference>
<dbReference type="Pfam" id="PF13715">
    <property type="entry name" value="CarbopepD_reg_2"/>
    <property type="match status" value="1"/>
</dbReference>
<dbReference type="GO" id="GO:0009279">
    <property type="term" value="C:cell outer membrane"/>
    <property type="evidence" value="ECO:0007669"/>
    <property type="project" value="UniProtKB-SubCell"/>
</dbReference>
<dbReference type="InterPro" id="IPR023996">
    <property type="entry name" value="TonB-dep_OMP_SusC/RagA"/>
</dbReference>
<evidence type="ECO:0000313" key="10">
    <source>
        <dbReference type="Proteomes" id="UP000255024"/>
    </source>
</evidence>
<keyword evidence="4 7" id="KW-0812">Transmembrane</keyword>
<evidence type="ECO:0000256" key="7">
    <source>
        <dbReference type="PROSITE-ProRule" id="PRU01360"/>
    </source>
</evidence>
<evidence type="ECO:0000313" key="9">
    <source>
        <dbReference type="EMBL" id="STZ27971.1"/>
    </source>
</evidence>
<evidence type="ECO:0000259" key="8">
    <source>
        <dbReference type="Pfam" id="PF07715"/>
    </source>
</evidence>
<sequence length="1055" mass="118585">MRQQLLFWNTVFLLCVSLTYAQQKRNITGVVQDETGSELPGASVVIKGTTAGTTTDLNGKFTLEVEDKDHIVVSFIGYKNSEKAVQKTIDFTFVLIPEQASLDEVVITALGISKAEKKIGYATQNIDVKKVQEVATTNMGSLLSGQVAGLQVSNPPGMLQAPKFSLRGKDPLIVIDGIPVTTDFYDVSPEDIANINVLKGTSASVLYGSLGRNGAIMITTKNAKTEGITVEVSQNTMISAGYTLFPKTQNEYGSGSNGKYEFWDGKDGGISDGDMIWGPKFEPGVNIAQWNSPIRDKQTGSVIPWYGNVEGTQYDDKSRYERVPIAWEYHDNLKEFMETGIISRTNFAVSNKSAKGSYRLGGDFSYNKDRVPNTSMYRGSLNFKSTTYLTDKLTLDSKLSYSRVHAPNVPNYEYNPSGHMYTILIWMGDDVNGRDLKNNLWTPGMEGYKQASYNYAWYNNPWFGSEYFKRIWNKDVTNAQLSLSYQATEDLVLQGRASMISTNNNTELQSPKSYFNYSTSREGGYSLEQNDRLDIDYDFLAMYSKTITDNFGININAGAASRYYRLTNSFAAADGLTVPGVHNLGNSKGPVTATNYLEKKAVNSVYGTIEFDLYNAFFLSFAGRNDWSSALAKSQRSYFYPSASLSVMVSNLVEMPEQIDYLKLYTSWANVSSDLTPYQLQSTYSPVNPSFNGNQMVEYPNAVLNPYLLPEKSKTYEVGLSSAFYKKRLNVDVTYYRVLDSNFIIDYPVSEASGFNNMKVNGNEYTTNGWEISLTGAVVKNDNFQWNSAINWSARTRRLTKIHEDAERFGDLRLNDRVDSYYGVDWMKSPDGKVILDEKTGMPTANKQAAYLGHKDPKWTLGWNNSFKYKNWGLNIGIDGIWGGVMRSEVVEKMWWGGKHPESVRYRDEEYSTGNPVFIPSGVNLVSGELVTDVQGNVISDTRVFKEHTGAVNWQSWAQNYPYRARVTEKESKLFANVFDRTYFKLRTLSLSYDFTPMIKSKKITQLSASLTGYNLLMWKKSKGLYSDPDYDTANKNDIQDPSTRWIGLGLNVKF</sequence>
<reference evidence="9 10" key="1">
    <citation type="submission" date="2018-06" db="EMBL/GenBank/DDBJ databases">
        <authorList>
            <consortium name="Pathogen Informatics"/>
            <person name="Doyle S."/>
        </authorList>
    </citation>
    <scope>NUCLEOTIDE SEQUENCE [LARGE SCALE GENOMIC DNA]</scope>
    <source>
        <strain evidence="9 10">NCTC11179</strain>
    </source>
</reference>
<name>A0A378RNV7_MYROD</name>
<protein>
    <submittedName>
        <fullName evidence="9">Outer membrane receptor for ferric coprogen and ferric-rhodotorulic acid</fullName>
    </submittedName>
</protein>
<evidence type="ECO:0000256" key="6">
    <source>
        <dbReference type="ARBA" id="ARBA00023237"/>
    </source>
</evidence>
<keyword evidence="2 7" id="KW-0813">Transport</keyword>
<dbReference type="InterPro" id="IPR037066">
    <property type="entry name" value="Plug_dom_sf"/>
</dbReference>
<dbReference type="InterPro" id="IPR012910">
    <property type="entry name" value="Plug_dom"/>
</dbReference>
<evidence type="ECO:0000256" key="1">
    <source>
        <dbReference type="ARBA" id="ARBA00004571"/>
    </source>
</evidence>
<comment type="subcellular location">
    <subcellularLocation>
        <location evidence="1 7">Cell outer membrane</location>
        <topology evidence="1 7">Multi-pass membrane protein</topology>
    </subcellularLocation>
</comment>
<dbReference type="RefSeq" id="WP_115090807.1">
    <property type="nucleotide sequence ID" value="NZ_CP068107.1"/>
</dbReference>
<dbReference type="AlphaFoldDB" id="A0A378RNV7"/>
<accession>A0A378RNV7</accession>
<dbReference type="Pfam" id="PF07715">
    <property type="entry name" value="Plug"/>
    <property type="match status" value="1"/>
</dbReference>
<dbReference type="InterPro" id="IPR039426">
    <property type="entry name" value="TonB-dep_rcpt-like"/>
</dbReference>
<dbReference type="InterPro" id="IPR008969">
    <property type="entry name" value="CarboxyPept-like_regulatory"/>
</dbReference>
<keyword evidence="10" id="KW-1185">Reference proteome</keyword>
<dbReference type="Proteomes" id="UP000255024">
    <property type="component" value="Unassembled WGS sequence"/>
</dbReference>
<dbReference type="Gene3D" id="2.60.40.1120">
    <property type="entry name" value="Carboxypeptidase-like, regulatory domain"/>
    <property type="match status" value="1"/>
</dbReference>
<proteinExistence type="inferred from homology"/>
<evidence type="ECO:0000256" key="3">
    <source>
        <dbReference type="ARBA" id="ARBA00022452"/>
    </source>
</evidence>
<dbReference type="EMBL" id="UGQL01000001">
    <property type="protein sequence ID" value="STZ27971.1"/>
    <property type="molecule type" value="Genomic_DNA"/>
</dbReference>
<comment type="similarity">
    <text evidence="7">Belongs to the TonB-dependent receptor family.</text>
</comment>
<organism evidence="9 10">
    <name type="scientific">Myroides odoratus</name>
    <name type="common">Flavobacterium odoratum</name>
    <dbReference type="NCBI Taxonomy" id="256"/>
    <lineage>
        <taxon>Bacteria</taxon>
        <taxon>Pseudomonadati</taxon>
        <taxon>Bacteroidota</taxon>
        <taxon>Flavobacteriia</taxon>
        <taxon>Flavobacteriales</taxon>
        <taxon>Flavobacteriaceae</taxon>
        <taxon>Myroides</taxon>
    </lineage>
</organism>
<evidence type="ECO:0000256" key="5">
    <source>
        <dbReference type="ARBA" id="ARBA00023136"/>
    </source>
</evidence>
<dbReference type="Gene3D" id="2.170.130.10">
    <property type="entry name" value="TonB-dependent receptor, plug domain"/>
    <property type="match status" value="1"/>
</dbReference>
<keyword evidence="9" id="KW-0675">Receptor</keyword>
<dbReference type="Gene3D" id="2.40.170.20">
    <property type="entry name" value="TonB-dependent receptor, beta-barrel domain"/>
    <property type="match status" value="1"/>
</dbReference>
<keyword evidence="3 7" id="KW-1134">Transmembrane beta strand</keyword>
<evidence type="ECO:0000256" key="4">
    <source>
        <dbReference type="ARBA" id="ARBA00022692"/>
    </source>
</evidence>
<gene>
    <name evidence="9" type="ORF">NCTC11179_01509</name>
</gene>
<keyword evidence="6 7" id="KW-0998">Cell outer membrane</keyword>
<dbReference type="SUPFAM" id="SSF49464">
    <property type="entry name" value="Carboxypeptidase regulatory domain-like"/>
    <property type="match status" value="1"/>
</dbReference>
<dbReference type="PROSITE" id="PS52016">
    <property type="entry name" value="TONB_DEPENDENT_REC_3"/>
    <property type="match status" value="1"/>
</dbReference>
<dbReference type="NCBIfam" id="TIGR04056">
    <property type="entry name" value="OMP_RagA_SusC"/>
    <property type="match status" value="1"/>
</dbReference>
<evidence type="ECO:0000256" key="2">
    <source>
        <dbReference type="ARBA" id="ARBA00022448"/>
    </source>
</evidence>
<feature type="domain" description="TonB-dependent receptor plug" evidence="8">
    <location>
        <begin position="117"/>
        <end position="214"/>
    </location>
</feature>
<dbReference type="SUPFAM" id="SSF56935">
    <property type="entry name" value="Porins"/>
    <property type="match status" value="1"/>
</dbReference>